<evidence type="ECO:0000313" key="3">
    <source>
        <dbReference type="Proteomes" id="UP000032279"/>
    </source>
</evidence>
<dbReference type="PATRIC" id="fig|1335616.4.peg.710"/>
<dbReference type="OrthoDB" id="2320192at2"/>
<evidence type="ECO:0000256" key="1">
    <source>
        <dbReference type="SAM" id="MobiDB-lite"/>
    </source>
</evidence>
<comment type="caution">
    <text evidence="2">The sequence shown here is derived from an EMBL/GenBank/DDBJ whole genome shotgun (WGS) entry which is preliminary data.</text>
</comment>
<sequence>MAKMTFNKQDRSKTPKPIEETKISKPKETFDISKATQTTKEKEPSKLGRPRKNKTYGTVRLQKENVNRINSIQNTLGYETQDDLISALLNEAEQKMSSEQKIMFDMYLKAFTKRQKSK</sequence>
<keyword evidence="3" id="KW-1185">Reference proteome</keyword>
<gene>
    <name evidence="2" type="primary">repC</name>
    <name evidence="2" type="ORF">WDC_0714</name>
</gene>
<proteinExistence type="predicted"/>
<dbReference type="Proteomes" id="UP000032279">
    <property type="component" value="Unassembled WGS sequence"/>
</dbReference>
<dbReference type="AlphaFoldDB" id="A0A0D1A763"/>
<evidence type="ECO:0000313" key="2">
    <source>
        <dbReference type="EMBL" id="KIS03720.1"/>
    </source>
</evidence>
<dbReference type="EMBL" id="AWTT01000012">
    <property type="protein sequence ID" value="KIS03720.1"/>
    <property type="molecule type" value="Genomic_DNA"/>
</dbReference>
<protein>
    <submittedName>
        <fullName evidence="2">Replication-associated protein</fullName>
    </submittedName>
</protein>
<organism evidence="2 3">
    <name type="scientific">Paucilactobacillus wasatchensis</name>
    <dbReference type="NCBI Taxonomy" id="1335616"/>
    <lineage>
        <taxon>Bacteria</taxon>
        <taxon>Bacillati</taxon>
        <taxon>Bacillota</taxon>
        <taxon>Bacilli</taxon>
        <taxon>Lactobacillales</taxon>
        <taxon>Lactobacillaceae</taxon>
        <taxon>Paucilactobacillus</taxon>
    </lineage>
</organism>
<reference evidence="2 3" key="1">
    <citation type="submission" date="2013-08" db="EMBL/GenBank/DDBJ databases">
        <title>Lactobacillus wasatchii sp. WDC04, a late gas producing bacteria isolated from aged chedder cheese.</title>
        <authorList>
            <person name="Oberg C.J."/>
            <person name="Culumber M."/>
            <person name="McMahon D.J."/>
            <person name="Broadbent J.R."/>
            <person name="Oberg T.S."/>
            <person name="Ortaki F."/>
        </authorList>
    </citation>
    <scope>NUCLEOTIDE SEQUENCE [LARGE SCALE GENOMIC DNA]</scope>
    <source>
        <strain evidence="2 3">WDC04</strain>
    </source>
</reference>
<feature type="region of interest" description="Disordered" evidence="1">
    <location>
        <begin position="1"/>
        <end position="56"/>
    </location>
</feature>
<feature type="compositionally biased region" description="Basic and acidic residues" evidence="1">
    <location>
        <begin position="8"/>
        <end position="31"/>
    </location>
</feature>
<name>A0A0D1A763_9LACO</name>
<dbReference type="RefSeq" id="WP_044010394.1">
    <property type="nucleotide sequence ID" value="NZ_AWTT01000012.1"/>
</dbReference>
<accession>A0A0D1A763</accession>